<protein>
    <submittedName>
        <fullName evidence="2">Uncharacterized protein</fullName>
    </submittedName>
</protein>
<name>A0A2N2DYX1_9BACT</name>
<accession>A0A2N2DYX1</accession>
<keyword evidence="1" id="KW-1133">Transmembrane helix</keyword>
<gene>
    <name evidence="2" type="ORF">CVU83_02790</name>
</gene>
<keyword evidence="1" id="KW-0812">Transmembrane</keyword>
<dbReference type="AlphaFoldDB" id="A0A2N2DYX1"/>
<organism evidence="2 3">
    <name type="scientific">Candidatus Falkowbacteria bacterium HGW-Falkowbacteria-2</name>
    <dbReference type="NCBI Taxonomy" id="2013769"/>
    <lineage>
        <taxon>Bacteria</taxon>
        <taxon>Candidatus Falkowiibacteriota</taxon>
    </lineage>
</organism>
<evidence type="ECO:0000256" key="1">
    <source>
        <dbReference type="SAM" id="Phobius"/>
    </source>
</evidence>
<sequence>MASARNSSIYILTAVLLLVGIMIFAFKGKLLAYMSSEVFGEEKTTVDVPLQPSAASLVDVKILEVPTFKILDDRVQYFDFNHVGKPMPSSGANIQPPAWQPVYLGNNSPFLVVEKK</sequence>
<comment type="caution">
    <text evidence="2">The sequence shown here is derived from an EMBL/GenBank/DDBJ whole genome shotgun (WGS) entry which is preliminary data.</text>
</comment>
<evidence type="ECO:0000313" key="2">
    <source>
        <dbReference type="EMBL" id="PKM87622.1"/>
    </source>
</evidence>
<reference evidence="2 3" key="1">
    <citation type="journal article" date="2017" name="ISME J.">
        <title>Potential for microbial H2 and metal transformations associated with novel bacteria and archaea in deep terrestrial subsurface sediments.</title>
        <authorList>
            <person name="Hernsdorf A.W."/>
            <person name="Amano Y."/>
            <person name="Miyakawa K."/>
            <person name="Ise K."/>
            <person name="Suzuki Y."/>
            <person name="Anantharaman K."/>
            <person name="Probst A."/>
            <person name="Burstein D."/>
            <person name="Thomas B.C."/>
            <person name="Banfield J.F."/>
        </authorList>
    </citation>
    <scope>NUCLEOTIDE SEQUENCE [LARGE SCALE GENOMIC DNA]</scope>
    <source>
        <strain evidence="2">HGW-Falkowbacteria-2</strain>
    </source>
</reference>
<keyword evidence="1" id="KW-0472">Membrane</keyword>
<dbReference type="Proteomes" id="UP000233325">
    <property type="component" value="Unassembled WGS sequence"/>
</dbReference>
<evidence type="ECO:0000313" key="3">
    <source>
        <dbReference type="Proteomes" id="UP000233325"/>
    </source>
</evidence>
<proteinExistence type="predicted"/>
<feature type="transmembrane region" description="Helical" evidence="1">
    <location>
        <begin position="6"/>
        <end position="26"/>
    </location>
</feature>
<dbReference type="EMBL" id="PHAH01000038">
    <property type="protein sequence ID" value="PKM87622.1"/>
    <property type="molecule type" value="Genomic_DNA"/>
</dbReference>